<dbReference type="InterPro" id="IPR001173">
    <property type="entry name" value="Glyco_trans_2-like"/>
</dbReference>
<reference evidence="3 4" key="1">
    <citation type="submission" date="2023-03" db="EMBL/GenBank/DDBJ databases">
        <authorList>
            <person name="Shen W."/>
            <person name="Cai J."/>
        </authorList>
    </citation>
    <scope>NUCLEOTIDE SEQUENCE [LARGE SCALE GENOMIC DNA]</scope>
    <source>
        <strain evidence="3 4">Y59</strain>
    </source>
</reference>
<proteinExistence type="predicted"/>
<dbReference type="InterPro" id="IPR050256">
    <property type="entry name" value="Glycosyltransferase_2"/>
</dbReference>
<feature type="domain" description="Glycosyltransferase 2-like" evidence="2">
    <location>
        <begin position="8"/>
        <end position="170"/>
    </location>
</feature>
<dbReference type="RefSeq" id="WP_067623889.1">
    <property type="nucleotide sequence ID" value="NZ_BAAAXL010000003.1"/>
</dbReference>
<comment type="caution">
    <text evidence="3">The sequence shown here is derived from an EMBL/GenBank/DDBJ whole genome shotgun (WGS) entry which is preliminary data.</text>
</comment>
<organism evidence="3 4">
    <name type="scientific">Enterococcus pseudoavium</name>
    <dbReference type="NCBI Taxonomy" id="44007"/>
    <lineage>
        <taxon>Bacteria</taxon>
        <taxon>Bacillati</taxon>
        <taxon>Bacillota</taxon>
        <taxon>Bacilli</taxon>
        <taxon>Lactobacillales</taxon>
        <taxon>Enterococcaceae</taxon>
        <taxon>Enterococcus</taxon>
    </lineage>
</organism>
<protein>
    <submittedName>
        <fullName evidence="3">Glycosyltransferase family 2 protein</fullName>
    </submittedName>
</protein>
<feature type="transmembrane region" description="Helical" evidence="1">
    <location>
        <begin position="265"/>
        <end position="290"/>
    </location>
</feature>
<gene>
    <name evidence="3" type="ORF">P7H46_02480</name>
</gene>
<keyword evidence="1" id="KW-1133">Transmembrane helix</keyword>
<dbReference type="Gene3D" id="3.90.550.10">
    <property type="entry name" value="Spore Coat Polysaccharide Biosynthesis Protein SpsA, Chain A"/>
    <property type="match status" value="1"/>
</dbReference>
<dbReference type="Proteomes" id="UP001269061">
    <property type="component" value="Unassembled WGS sequence"/>
</dbReference>
<name>A0ABU3FF95_9ENTE</name>
<evidence type="ECO:0000259" key="2">
    <source>
        <dbReference type="Pfam" id="PF00535"/>
    </source>
</evidence>
<keyword evidence="1" id="KW-0472">Membrane</keyword>
<evidence type="ECO:0000313" key="4">
    <source>
        <dbReference type="Proteomes" id="UP001269061"/>
    </source>
</evidence>
<accession>A0ABU3FF95</accession>
<keyword evidence="1" id="KW-0812">Transmembrane</keyword>
<dbReference type="SUPFAM" id="SSF53448">
    <property type="entry name" value="Nucleotide-diphospho-sugar transferases"/>
    <property type="match status" value="1"/>
</dbReference>
<dbReference type="InterPro" id="IPR029044">
    <property type="entry name" value="Nucleotide-diphossugar_trans"/>
</dbReference>
<dbReference type="PANTHER" id="PTHR48090">
    <property type="entry name" value="UNDECAPRENYL-PHOSPHATE 4-DEOXY-4-FORMAMIDO-L-ARABINOSE TRANSFERASE-RELATED"/>
    <property type="match status" value="1"/>
</dbReference>
<dbReference type="PANTHER" id="PTHR48090:SF8">
    <property type="entry name" value="GLYCOSYLTRANSFERASE CSBB-RELATED"/>
    <property type="match status" value="1"/>
</dbReference>
<feature type="transmembrane region" description="Helical" evidence="1">
    <location>
        <begin position="232"/>
        <end position="253"/>
    </location>
</feature>
<evidence type="ECO:0000256" key="1">
    <source>
        <dbReference type="SAM" id="Phobius"/>
    </source>
</evidence>
<dbReference type="Pfam" id="PF00535">
    <property type="entry name" value="Glycos_transf_2"/>
    <property type="match status" value="1"/>
</dbReference>
<evidence type="ECO:0000313" key="3">
    <source>
        <dbReference type="EMBL" id="MDT2769702.1"/>
    </source>
</evidence>
<dbReference type="EMBL" id="JARQAZ010000002">
    <property type="protein sequence ID" value="MDT2769702.1"/>
    <property type="molecule type" value="Genomic_DNA"/>
</dbReference>
<sequence length="322" mass="37121">MKKSILISIPAYNEEENVRPLYRKLKETLDPLSQDYFFEYLFINDGSTDSTTEVVESLIEEVNDVSLIELSRNYGKEVAMAAGFDYSMHDAVITIDADLQHPPTLIPDMIELWCLGYEDVYAKRKKRKGESYLKKTTSKLFYKLLEKMSNSPVNPDAGDFRLLDKKAVEALKQLRETQRYTKGLYNWIGFKKISIEFNADERLHGDSKWSYKSLIKLAIEGITSYTTAPLRISMYFGFIVSAMTFVYMIYVLIKTLIFGSDTSGFPSLMIVMLFLGGCQLISIGIVGEYLSRIFIESKQRPLYFIEDIKKSKMIENRDKKII</sequence>
<keyword evidence="4" id="KW-1185">Reference proteome</keyword>
<dbReference type="CDD" id="cd04187">
    <property type="entry name" value="DPM1_like_bac"/>
    <property type="match status" value="1"/>
</dbReference>